<dbReference type="Pfam" id="PF03015">
    <property type="entry name" value="Sterile"/>
    <property type="match status" value="1"/>
</dbReference>
<dbReference type="InterPro" id="IPR026055">
    <property type="entry name" value="FAR"/>
</dbReference>
<name>A0AAV8Z2W6_9CUCU</name>
<comment type="caution">
    <text evidence="2">The sequence shown here is derived from an EMBL/GenBank/DDBJ whole genome shotgun (WGS) entry which is preliminary data.</text>
</comment>
<proteinExistence type="predicted"/>
<evidence type="ECO:0000259" key="1">
    <source>
        <dbReference type="Pfam" id="PF03015"/>
    </source>
</evidence>
<dbReference type="PANTHER" id="PTHR11011">
    <property type="entry name" value="MALE STERILITY PROTEIN 2-RELATED"/>
    <property type="match status" value="1"/>
</dbReference>
<gene>
    <name evidence="2" type="ORF">NQ318_002197</name>
</gene>
<reference evidence="2" key="1">
    <citation type="journal article" date="2023" name="Insect Mol. Biol.">
        <title>Genome sequencing provides insights into the evolution of gene families encoding plant cell wall-degrading enzymes in longhorned beetles.</title>
        <authorList>
            <person name="Shin N.R."/>
            <person name="Okamura Y."/>
            <person name="Kirsch R."/>
            <person name="Pauchet Y."/>
        </authorList>
    </citation>
    <scope>NUCLEOTIDE SEQUENCE</scope>
    <source>
        <strain evidence="2">AMC_N1</strain>
    </source>
</reference>
<dbReference type="AlphaFoldDB" id="A0AAV8Z2W6"/>
<protein>
    <recommendedName>
        <fullName evidence="1">Fatty acyl-CoA reductase C-terminal domain-containing protein</fullName>
    </recommendedName>
</protein>
<dbReference type="PANTHER" id="PTHR11011:SF116">
    <property type="entry name" value="FATTY ACYL-COA REDUCTASE CG5065-RELATED"/>
    <property type="match status" value="1"/>
</dbReference>
<dbReference type="GO" id="GO:0005777">
    <property type="term" value="C:peroxisome"/>
    <property type="evidence" value="ECO:0007669"/>
    <property type="project" value="TreeGrafter"/>
</dbReference>
<dbReference type="GO" id="GO:0080019">
    <property type="term" value="F:alcohol-forming very long-chain fatty acyl-CoA reductase activity"/>
    <property type="evidence" value="ECO:0007669"/>
    <property type="project" value="InterPro"/>
</dbReference>
<dbReference type="GO" id="GO:0035336">
    <property type="term" value="P:long-chain fatty-acyl-CoA metabolic process"/>
    <property type="evidence" value="ECO:0007669"/>
    <property type="project" value="TreeGrafter"/>
</dbReference>
<organism evidence="2 3">
    <name type="scientific">Aromia moschata</name>
    <dbReference type="NCBI Taxonomy" id="1265417"/>
    <lineage>
        <taxon>Eukaryota</taxon>
        <taxon>Metazoa</taxon>
        <taxon>Ecdysozoa</taxon>
        <taxon>Arthropoda</taxon>
        <taxon>Hexapoda</taxon>
        <taxon>Insecta</taxon>
        <taxon>Pterygota</taxon>
        <taxon>Neoptera</taxon>
        <taxon>Endopterygota</taxon>
        <taxon>Coleoptera</taxon>
        <taxon>Polyphaga</taxon>
        <taxon>Cucujiformia</taxon>
        <taxon>Chrysomeloidea</taxon>
        <taxon>Cerambycidae</taxon>
        <taxon>Cerambycinae</taxon>
        <taxon>Callichromatini</taxon>
        <taxon>Aromia</taxon>
    </lineage>
</organism>
<evidence type="ECO:0000313" key="2">
    <source>
        <dbReference type="EMBL" id="KAJ8958415.1"/>
    </source>
</evidence>
<accession>A0AAV8Z2W6</accession>
<keyword evidence="3" id="KW-1185">Reference proteome</keyword>
<dbReference type="CDD" id="cd09071">
    <property type="entry name" value="FAR_C"/>
    <property type="match status" value="1"/>
</dbReference>
<dbReference type="EMBL" id="JAPWTK010000017">
    <property type="protein sequence ID" value="KAJ8958415.1"/>
    <property type="molecule type" value="Genomic_DNA"/>
</dbReference>
<evidence type="ECO:0000313" key="3">
    <source>
        <dbReference type="Proteomes" id="UP001162162"/>
    </source>
</evidence>
<sequence>MVINLMLVAAWREGTTKSRELQIYNCCTGQRNPIKWKEFIGLSFKYMRKHPFSSVSWYPDGTVTASRTLNTVNRYLLHWLPAYIMDSAVWLTGGKPIMVRIQDKLDKAATCLQYFTTQEWQFDDENVRTLVTTLSEVDRREFSFDVAKIDWENYIENYILGIRRFIFKEDQASIPKARRHVSRLYWLYRMMQVLSVMCLWHFLTLRYAPLRQLWNNALRLLIHVARMLPFV</sequence>
<dbReference type="InterPro" id="IPR033640">
    <property type="entry name" value="FAR_C"/>
</dbReference>
<dbReference type="Proteomes" id="UP001162162">
    <property type="component" value="Unassembled WGS sequence"/>
</dbReference>
<feature type="domain" description="Fatty acyl-CoA reductase C-terminal" evidence="1">
    <location>
        <begin position="77"/>
        <end position="169"/>
    </location>
</feature>